<feature type="compositionally biased region" description="Polar residues" evidence="2">
    <location>
        <begin position="67"/>
        <end position="86"/>
    </location>
</feature>
<feature type="region of interest" description="Disordered" evidence="2">
    <location>
        <begin position="67"/>
        <end position="99"/>
    </location>
</feature>
<dbReference type="PROSITE" id="PS00463">
    <property type="entry name" value="ZN2_CY6_FUNGAL_1"/>
    <property type="match status" value="1"/>
</dbReference>
<dbReference type="PANTHER" id="PTHR47657">
    <property type="entry name" value="STEROL REGULATORY ELEMENT-BINDING PROTEIN ECM22"/>
    <property type="match status" value="1"/>
</dbReference>
<protein>
    <recommendedName>
        <fullName evidence="3">Zn(2)-C6 fungal-type domain-containing protein</fullName>
    </recommendedName>
</protein>
<keyword evidence="5" id="KW-1185">Reference proteome</keyword>
<dbReference type="Gene3D" id="4.10.240.10">
    <property type="entry name" value="Zn(2)-C6 fungal-type DNA-binding domain"/>
    <property type="match status" value="1"/>
</dbReference>
<evidence type="ECO:0000313" key="4">
    <source>
        <dbReference type="EMBL" id="KAK4208948.1"/>
    </source>
</evidence>
<comment type="caution">
    <text evidence="4">The sequence shown here is derived from an EMBL/GenBank/DDBJ whole genome shotgun (WGS) entry which is preliminary data.</text>
</comment>
<dbReference type="PANTHER" id="PTHR47657:SF14">
    <property type="entry name" value="ZN(2)-C6 FUNGAL-TYPE DOMAIN-CONTAINING PROTEIN"/>
    <property type="match status" value="1"/>
</dbReference>
<dbReference type="InterPro" id="IPR001138">
    <property type="entry name" value="Zn2Cys6_DnaBD"/>
</dbReference>
<dbReference type="InterPro" id="IPR021858">
    <property type="entry name" value="Fun_TF"/>
</dbReference>
<feature type="domain" description="Zn(2)-C6 fungal-type" evidence="3">
    <location>
        <begin position="25"/>
        <end position="55"/>
    </location>
</feature>
<dbReference type="EMBL" id="MU858222">
    <property type="protein sequence ID" value="KAK4208948.1"/>
    <property type="molecule type" value="Genomic_DNA"/>
</dbReference>
<reference evidence="4" key="2">
    <citation type="submission" date="2023-05" db="EMBL/GenBank/DDBJ databases">
        <authorList>
            <consortium name="Lawrence Berkeley National Laboratory"/>
            <person name="Steindorff A."/>
            <person name="Hensen N."/>
            <person name="Bonometti L."/>
            <person name="Westerberg I."/>
            <person name="Brannstrom I.O."/>
            <person name="Guillou S."/>
            <person name="Cros-Aarteil S."/>
            <person name="Calhoun S."/>
            <person name="Haridas S."/>
            <person name="Kuo A."/>
            <person name="Mondo S."/>
            <person name="Pangilinan J."/>
            <person name="Riley R."/>
            <person name="Labutti K."/>
            <person name="Andreopoulos B."/>
            <person name="Lipzen A."/>
            <person name="Chen C."/>
            <person name="Yanf M."/>
            <person name="Daum C."/>
            <person name="Ng V."/>
            <person name="Clum A."/>
            <person name="Ohm R."/>
            <person name="Martin F."/>
            <person name="Silar P."/>
            <person name="Natvig D."/>
            <person name="Lalanne C."/>
            <person name="Gautier V."/>
            <person name="Ament-Velasquez S.L."/>
            <person name="Kruys A."/>
            <person name="Hutchinson M.I."/>
            <person name="Powell A.J."/>
            <person name="Barry K."/>
            <person name="Miller A.N."/>
            <person name="Grigoriev I.V."/>
            <person name="Debuchy R."/>
            <person name="Gladieux P."/>
            <person name="Thoren M.H."/>
            <person name="Johannesson H."/>
        </authorList>
    </citation>
    <scope>NUCLEOTIDE SEQUENCE</scope>
    <source>
        <strain evidence="4">PSN293</strain>
    </source>
</reference>
<evidence type="ECO:0000256" key="1">
    <source>
        <dbReference type="ARBA" id="ARBA00023242"/>
    </source>
</evidence>
<dbReference type="CDD" id="cd00067">
    <property type="entry name" value="GAL4"/>
    <property type="match status" value="1"/>
</dbReference>
<dbReference type="InterPro" id="IPR052400">
    <property type="entry name" value="Zn2-C6_fungal_TF"/>
</dbReference>
<proteinExistence type="predicted"/>
<dbReference type="SUPFAM" id="SSF57701">
    <property type="entry name" value="Zn2/Cys6 DNA-binding domain"/>
    <property type="match status" value="1"/>
</dbReference>
<name>A0AAN6XYG8_9PEZI</name>
<keyword evidence="1" id="KW-0539">Nucleus</keyword>
<evidence type="ECO:0000259" key="3">
    <source>
        <dbReference type="PROSITE" id="PS50048"/>
    </source>
</evidence>
<dbReference type="Pfam" id="PF00172">
    <property type="entry name" value="Zn_clus"/>
    <property type="match status" value="1"/>
</dbReference>
<dbReference type="InterPro" id="IPR036864">
    <property type="entry name" value="Zn2-C6_fun-type_DNA-bd_sf"/>
</dbReference>
<dbReference type="Proteomes" id="UP001301769">
    <property type="component" value="Unassembled WGS sequence"/>
</dbReference>
<dbReference type="SMART" id="SM00066">
    <property type="entry name" value="GAL4"/>
    <property type="match status" value="1"/>
</dbReference>
<evidence type="ECO:0000256" key="2">
    <source>
        <dbReference type="SAM" id="MobiDB-lite"/>
    </source>
</evidence>
<dbReference type="AlphaFoldDB" id="A0AAN6XYG8"/>
<accession>A0AAN6XYG8</accession>
<gene>
    <name evidence="4" type="ORF">QBC37DRAFT_295604</name>
</gene>
<dbReference type="Pfam" id="PF11951">
    <property type="entry name" value="Fungal_trans_2"/>
    <property type="match status" value="1"/>
</dbReference>
<sequence length="444" mass="49780">MDTSTGDNSGARRRAKIGHRKSRNGCRTCKSRRVKCDEVNPVCGSCERLKLDCAWPERTIRGATHLQPTLPTQNALPSPQSQAGTGSSSLPTATSISSNVSTPGANDALFPFFDSSEEIILPECTTRRMLEHRLMQHYIFNMTRPFPLNPGLGWIELFSKRIPQLALQHNNILYILLANSANNLFRREPGNADLATARQSYLVAAVHEQRKEVENLSTQNADAVCIASILLLVHSWSQLQDRPLEPYKPPLEWIQMGRGAGTLILTSVAALMKHGTDDQKANSCIMTVSSAYPRFADDTDQSYFAPNLREMFKGILTQKLPNSRDTWDDETREAYENALSYVGSIQAAIDHGEPAYAIYRRVQSFALLVPRRFIDFLEEQRPRALVIVAHFFATVSQLPSAWWIGDGEGGRELTVKREIRAISRVLPKEWAGQMVWPLDMTGLR</sequence>
<reference evidence="4" key="1">
    <citation type="journal article" date="2023" name="Mol. Phylogenet. Evol.">
        <title>Genome-scale phylogeny and comparative genomics of the fungal order Sordariales.</title>
        <authorList>
            <person name="Hensen N."/>
            <person name="Bonometti L."/>
            <person name="Westerberg I."/>
            <person name="Brannstrom I.O."/>
            <person name="Guillou S."/>
            <person name="Cros-Aarteil S."/>
            <person name="Calhoun S."/>
            <person name="Haridas S."/>
            <person name="Kuo A."/>
            <person name="Mondo S."/>
            <person name="Pangilinan J."/>
            <person name="Riley R."/>
            <person name="LaButti K."/>
            <person name="Andreopoulos B."/>
            <person name="Lipzen A."/>
            <person name="Chen C."/>
            <person name="Yan M."/>
            <person name="Daum C."/>
            <person name="Ng V."/>
            <person name="Clum A."/>
            <person name="Steindorff A."/>
            <person name="Ohm R.A."/>
            <person name="Martin F."/>
            <person name="Silar P."/>
            <person name="Natvig D.O."/>
            <person name="Lalanne C."/>
            <person name="Gautier V."/>
            <person name="Ament-Velasquez S.L."/>
            <person name="Kruys A."/>
            <person name="Hutchinson M.I."/>
            <person name="Powell A.J."/>
            <person name="Barry K."/>
            <person name="Miller A.N."/>
            <person name="Grigoriev I.V."/>
            <person name="Debuchy R."/>
            <person name="Gladieux P."/>
            <person name="Hiltunen Thoren M."/>
            <person name="Johannesson H."/>
        </authorList>
    </citation>
    <scope>NUCLEOTIDE SEQUENCE</scope>
    <source>
        <strain evidence="4">PSN293</strain>
    </source>
</reference>
<organism evidence="4 5">
    <name type="scientific">Rhypophila decipiens</name>
    <dbReference type="NCBI Taxonomy" id="261697"/>
    <lineage>
        <taxon>Eukaryota</taxon>
        <taxon>Fungi</taxon>
        <taxon>Dikarya</taxon>
        <taxon>Ascomycota</taxon>
        <taxon>Pezizomycotina</taxon>
        <taxon>Sordariomycetes</taxon>
        <taxon>Sordariomycetidae</taxon>
        <taxon>Sordariales</taxon>
        <taxon>Naviculisporaceae</taxon>
        <taxon>Rhypophila</taxon>
    </lineage>
</organism>
<dbReference type="GO" id="GO:0000981">
    <property type="term" value="F:DNA-binding transcription factor activity, RNA polymerase II-specific"/>
    <property type="evidence" value="ECO:0007669"/>
    <property type="project" value="InterPro"/>
</dbReference>
<feature type="compositionally biased region" description="Low complexity" evidence="2">
    <location>
        <begin position="87"/>
        <end position="98"/>
    </location>
</feature>
<evidence type="ECO:0000313" key="5">
    <source>
        <dbReference type="Proteomes" id="UP001301769"/>
    </source>
</evidence>
<dbReference type="PROSITE" id="PS50048">
    <property type="entry name" value="ZN2_CY6_FUNGAL_2"/>
    <property type="match status" value="1"/>
</dbReference>
<dbReference type="GO" id="GO:0008270">
    <property type="term" value="F:zinc ion binding"/>
    <property type="evidence" value="ECO:0007669"/>
    <property type="project" value="InterPro"/>
</dbReference>